<evidence type="ECO:0000256" key="4">
    <source>
        <dbReference type="ARBA" id="ARBA00022692"/>
    </source>
</evidence>
<dbReference type="Pfam" id="PF08352">
    <property type="entry name" value="oligo_HPY"/>
    <property type="match status" value="1"/>
</dbReference>
<evidence type="ECO:0000259" key="11">
    <source>
        <dbReference type="PROSITE" id="PS50893"/>
    </source>
</evidence>
<dbReference type="InterPro" id="IPR003593">
    <property type="entry name" value="AAA+_ATPase"/>
</dbReference>
<keyword evidence="8 9" id="KW-0472">Membrane</keyword>
<evidence type="ECO:0000256" key="3">
    <source>
        <dbReference type="ARBA" id="ARBA00022448"/>
    </source>
</evidence>
<dbReference type="GO" id="GO:0055085">
    <property type="term" value="P:transmembrane transport"/>
    <property type="evidence" value="ECO:0007669"/>
    <property type="project" value="InterPro"/>
</dbReference>
<dbReference type="PANTHER" id="PTHR43067:SF3">
    <property type="entry name" value="MALTOSE ABC TRANSPORTER, ATP-BINDING PROTEIN"/>
    <property type="match status" value="1"/>
</dbReference>
<dbReference type="CDD" id="cd03257">
    <property type="entry name" value="ABC_NikE_OppD_transporters"/>
    <property type="match status" value="1"/>
</dbReference>
<dbReference type="InterPro" id="IPR035906">
    <property type="entry name" value="MetI-like_sf"/>
</dbReference>
<dbReference type="GO" id="GO:0005524">
    <property type="term" value="F:ATP binding"/>
    <property type="evidence" value="ECO:0007669"/>
    <property type="project" value="UniProtKB-KW"/>
</dbReference>
<evidence type="ECO:0000256" key="6">
    <source>
        <dbReference type="ARBA" id="ARBA00022840"/>
    </source>
</evidence>
<evidence type="ECO:0000256" key="9">
    <source>
        <dbReference type="RuleBase" id="RU363032"/>
    </source>
</evidence>
<dbReference type="SMART" id="SM00382">
    <property type="entry name" value="AAA"/>
    <property type="match status" value="1"/>
</dbReference>
<dbReference type="EMBL" id="VXRG01000127">
    <property type="protein sequence ID" value="MXY94807.1"/>
    <property type="molecule type" value="Genomic_DNA"/>
</dbReference>
<accession>A0A6B0YW02</accession>
<keyword evidence="3 9" id="KW-0813">Transport</keyword>
<dbReference type="Pfam" id="PF00005">
    <property type="entry name" value="ABC_tran"/>
    <property type="match status" value="1"/>
</dbReference>
<comment type="subcellular location">
    <subcellularLocation>
        <location evidence="9">Cell membrane</location>
        <topology evidence="9">Multi-pass membrane protein</topology>
    </subcellularLocation>
    <subcellularLocation>
        <location evidence="1">Membrane</location>
        <topology evidence="1">Multi-pass membrane protein</topology>
    </subcellularLocation>
</comment>
<evidence type="ECO:0000256" key="10">
    <source>
        <dbReference type="SAM" id="MobiDB-lite"/>
    </source>
</evidence>
<feature type="domain" description="ABC transporter" evidence="11">
    <location>
        <begin position="335"/>
        <end position="583"/>
    </location>
</feature>
<feature type="region of interest" description="Disordered" evidence="10">
    <location>
        <begin position="307"/>
        <end position="327"/>
    </location>
</feature>
<feature type="compositionally biased region" description="Basic and acidic residues" evidence="10">
    <location>
        <begin position="307"/>
        <end position="324"/>
    </location>
</feature>
<dbReference type="FunFam" id="3.40.50.300:FF:000016">
    <property type="entry name" value="Oligopeptide ABC transporter ATP-binding component"/>
    <property type="match status" value="1"/>
</dbReference>
<organism evidence="13">
    <name type="scientific">Caldilineaceae bacterium SB0664_bin_27</name>
    <dbReference type="NCBI Taxonomy" id="2605260"/>
    <lineage>
        <taxon>Bacteria</taxon>
        <taxon>Bacillati</taxon>
        <taxon>Chloroflexota</taxon>
        <taxon>Caldilineae</taxon>
        <taxon>Caldilineales</taxon>
        <taxon>Caldilineaceae</taxon>
    </lineage>
</organism>
<dbReference type="Gene3D" id="1.10.3720.10">
    <property type="entry name" value="MetI-like"/>
    <property type="match status" value="1"/>
</dbReference>
<evidence type="ECO:0000256" key="5">
    <source>
        <dbReference type="ARBA" id="ARBA00022741"/>
    </source>
</evidence>
<evidence type="ECO:0000256" key="2">
    <source>
        <dbReference type="ARBA" id="ARBA00005417"/>
    </source>
</evidence>
<evidence type="ECO:0000259" key="12">
    <source>
        <dbReference type="PROSITE" id="PS50928"/>
    </source>
</evidence>
<dbReference type="InterPro" id="IPR017871">
    <property type="entry name" value="ABC_transporter-like_CS"/>
</dbReference>
<dbReference type="GO" id="GO:0005886">
    <property type="term" value="C:plasma membrane"/>
    <property type="evidence" value="ECO:0007669"/>
    <property type="project" value="UniProtKB-SubCell"/>
</dbReference>
<sequence>MTVGQQTADETATPARGWGLNTWDSPWLNFKFLLGVAIVGLILLFGLLGPLFWDTDLAYTGAGPLNKPPVWQEGGLPEHPLGTESNGRDMLAQLILATPSSLKVGFLAAIIGMGIGMVLGSVAGYVGGWWDHVIRTLSDSAVTIPALVVLVVIASYVQMTDTTAMALILAAFAWPGPTRLVRSQILTLRERSYVRMAHLSGAPALEIMFVEMLPNMLPWLAASLTGGISVAILGATGLEVLGLGPTRVPSLGLIINQATTNAALVRGLVWWWLPPIIILMVIFVGFFLMTIGLDEIANPRIRQFSSSRRERSAAGEAPPVEHMDGGSAAGRDAALEVDDLHVHYFTPRGEVIAANGVDFSVRKGEILGLVGESGCGKTTVAMAILQVVQAPGRIVQGEVRIEDQDLVSLSGKELREVRWRDLALVPQGAMNSLNPVTPIREQMGDAILAHENIGRVELEQRILGLLNDVGLPERVINMYPHELSGGMKQRVCIAMAIALNPQVIIADEPTSALDVVVQRVVAQTLLEVKDRLGVSMVMIGHDMGLQAQLVDRIAVMYAGNLVEVVPVESAFSEPLHPYTQLLIESIPSIKERKPLNVTEGLTHDLRNPPPGCIFQFRCQHVEQICRERRPDLVERDDDHLVACWLYEPERHALIELEEA</sequence>
<dbReference type="InterPro" id="IPR027417">
    <property type="entry name" value="P-loop_NTPase"/>
</dbReference>
<feature type="transmembrane region" description="Helical" evidence="9">
    <location>
        <begin position="104"/>
        <end position="128"/>
    </location>
</feature>
<dbReference type="PROSITE" id="PS50893">
    <property type="entry name" value="ABC_TRANSPORTER_2"/>
    <property type="match status" value="1"/>
</dbReference>
<keyword evidence="5" id="KW-0547">Nucleotide-binding</keyword>
<feature type="domain" description="ABC transmembrane type-1" evidence="12">
    <location>
        <begin position="98"/>
        <end position="290"/>
    </location>
</feature>
<dbReference type="InterPro" id="IPR003439">
    <property type="entry name" value="ABC_transporter-like_ATP-bd"/>
</dbReference>
<evidence type="ECO:0000256" key="1">
    <source>
        <dbReference type="ARBA" id="ARBA00004141"/>
    </source>
</evidence>
<keyword evidence="6 13" id="KW-0067">ATP-binding</keyword>
<proteinExistence type="inferred from homology"/>
<keyword evidence="4 9" id="KW-0812">Transmembrane</keyword>
<keyword evidence="7 9" id="KW-1133">Transmembrane helix</keyword>
<feature type="transmembrane region" description="Helical" evidence="9">
    <location>
        <begin position="32"/>
        <end position="53"/>
    </location>
</feature>
<dbReference type="NCBIfam" id="TIGR01727">
    <property type="entry name" value="oligo_HPY"/>
    <property type="match status" value="1"/>
</dbReference>
<gene>
    <name evidence="13" type="ORF">F4Y42_15315</name>
</gene>
<dbReference type="GO" id="GO:0015833">
    <property type="term" value="P:peptide transport"/>
    <property type="evidence" value="ECO:0007669"/>
    <property type="project" value="InterPro"/>
</dbReference>
<feature type="transmembrane region" description="Helical" evidence="9">
    <location>
        <begin position="269"/>
        <end position="293"/>
    </location>
</feature>
<dbReference type="SUPFAM" id="SSF161098">
    <property type="entry name" value="MetI-like"/>
    <property type="match status" value="1"/>
</dbReference>
<comment type="similarity">
    <text evidence="2">Belongs to the ABC transporter superfamily.</text>
</comment>
<dbReference type="GO" id="GO:0016887">
    <property type="term" value="F:ATP hydrolysis activity"/>
    <property type="evidence" value="ECO:0007669"/>
    <property type="project" value="InterPro"/>
</dbReference>
<dbReference type="Pfam" id="PF00528">
    <property type="entry name" value="BPD_transp_1"/>
    <property type="match status" value="1"/>
</dbReference>
<comment type="similarity">
    <text evidence="9">Belongs to the binding-protein-dependent transport system permease family.</text>
</comment>
<dbReference type="PROSITE" id="PS50928">
    <property type="entry name" value="ABC_TM1"/>
    <property type="match status" value="1"/>
</dbReference>
<dbReference type="CDD" id="cd06261">
    <property type="entry name" value="TM_PBP2"/>
    <property type="match status" value="1"/>
</dbReference>
<comment type="caution">
    <text evidence="13">The sequence shown here is derived from an EMBL/GenBank/DDBJ whole genome shotgun (WGS) entry which is preliminary data.</text>
</comment>
<feature type="transmembrane region" description="Helical" evidence="9">
    <location>
        <begin position="217"/>
        <end position="238"/>
    </location>
</feature>
<dbReference type="Gene3D" id="3.40.50.300">
    <property type="entry name" value="P-loop containing nucleotide triphosphate hydrolases"/>
    <property type="match status" value="1"/>
</dbReference>
<dbReference type="AlphaFoldDB" id="A0A6B0YW02"/>
<name>A0A6B0YW02_9CHLR</name>
<dbReference type="PROSITE" id="PS00211">
    <property type="entry name" value="ABC_TRANSPORTER_1"/>
    <property type="match status" value="1"/>
</dbReference>
<feature type="transmembrane region" description="Helical" evidence="9">
    <location>
        <begin position="140"/>
        <end position="157"/>
    </location>
</feature>
<protein>
    <submittedName>
        <fullName evidence="13">Dipeptide/oligopeptide/nickel ABC transporter permease/ATP-binding protein</fullName>
    </submittedName>
</protein>
<evidence type="ECO:0000256" key="7">
    <source>
        <dbReference type="ARBA" id="ARBA00022989"/>
    </source>
</evidence>
<dbReference type="SUPFAM" id="SSF52540">
    <property type="entry name" value="P-loop containing nucleoside triphosphate hydrolases"/>
    <property type="match status" value="1"/>
</dbReference>
<dbReference type="PANTHER" id="PTHR43067">
    <property type="entry name" value="OLIGOPEPTIDE/DIPEPTIDE ABC TRANSPORTER, ATPASE SUBUNIT"/>
    <property type="match status" value="1"/>
</dbReference>
<evidence type="ECO:0000313" key="13">
    <source>
        <dbReference type="EMBL" id="MXY94807.1"/>
    </source>
</evidence>
<dbReference type="InterPro" id="IPR013563">
    <property type="entry name" value="Oligopep_ABC_C"/>
</dbReference>
<evidence type="ECO:0000256" key="8">
    <source>
        <dbReference type="ARBA" id="ARBA00023136"/>
    </source>
</evidence>
<reference evidence="13" key="1">
    <citation type="submission" date="2019-09" db="EMBL/GenBank/DDBJ databases">
        <title>Characterisation of the sponge microbiome using genome-centric metagenomics.</title>
        <authorList>
            <person name="Engelberts J.P."/>
            <person name="Robbins S.J."/>
            <person name="De Goeij J.M."/>
            <person name="Aranda M."/>
            <person name="Bell S.C."/>
            <person name="Webster N.S."/>
        </authorList>
    </citation>
    <scope>NUCLEOTIDE SEQUENCE</scope>
    <source>
        <strain evidence="13">SB0664_bin_27</strain>
    </source>
</reference>
<dbReference type="InterPro" id="IPR000515">
    <property type="entry name" value="MetI-like"/>
</dbReference>